<dbReference type="InterPro" id="IPR017441">
    <property type="entry name" value="Protein_kinase_ATP_BS"/>
</dbReference>
<evidence type="ECO:0000313" key="5">
    <source>
        <dbReference type="EMBL" id="CAD8151970.1"/>
    </source>
</evidence>
<keyword evidence="1 3" id="KW-0547">Nucleotide-binding</keyword>
<dbReference type="AlphaFoldDB" id="A0A8S1TIB6"/>
<dbReference type="GO" id="GO:0004674">
    <property type="term" value="F:protein serine/threonine kinase activity"/>
    <property type="evidence" value="ECO:0007669"/>
    <property type="project" value="TreeGrafter"/>
</dbReference>
<dbReference type="PANTHER" id="PTHR44167:SF18">
    <property type="entry name" value="PROTEIN KINASE DOMAIN-CONTAINING PROTEIN"/>
    <property type="match status" value="1"/>
</dbReference>
<evidence type="ECO:0000256" key="1">
    <source>
        <dbReference type="ARBA" id="ARBA00022741"/>
    </source>
</evidence>
<protein>
    <recommendedName>
        <fullName evidence="4">Protein kinase domain-containing protein</fullName>
    </recommendedName>
</protein>
<name>A0A8S1TIB6_PAROT</name>
<dbReference type="PROSITE" id="PS00107">
    <property type="entry name" value="PROTEIN_KINASE_ATP"/>
    <property type="match status" value="1"/>
</dbReference>
<evidence type="ECO:0000256" key="3">
    <source>
        <dbReference type="PROSITE-ProRule" id="PRU10141"/>
    </source>
</evidence>
<dbReference type="SMART" id="SM00220">
    <property type="entry name" value="S_TKc"/>
    <property type="match status" value="1"/>
</dbReference>
<evidence type="ECO:0000313" key="6">
    <source>
        <dbReference type="Proteomes" id="UP000683925"/>
    </source>
</evidence>
<dbReference type="PROSITE" id="PS00108">
    <property type="entry name" value="PROTEIN_KINASE_ST"/>
    <property type="match status" value="1"/>
</dbReference>
<dbReference type="GO" id="GO:0005634">
    <property type="term" value="C:nucleus"/>
    <property type="evidence" value="ECO:0007669"/>
    <property type="project" value="TreeGrafter"/>
</dbReference>
<sequence length="511" mass="58925">MDYIEYKDAKLQFVGIRKHFFRDKQYYVTVFQEYFTIGSSKDTQSPKYKIQLKLSTKINWNLKKLKDGVILQSFVFPYQNKFKTLCADPLDLLRFKEILNLKVTYEGIGDTYIPLLQIGKGSSAKVYSAQNVINSKVYAIKAIEKSFLNQTDKGSGLEAYNMEVSILKIISGYSSNFLILREIYEGDHTYYLVTEYLEGQSLSEEIDRAKGLHDKRLPIQNIKVIIAKLLQSVALLHSHKIIHRDLKPDNMMFAKRNDYFTLVLVDFGLATIETLDKYSIITITSRYLFPKCGTPGYVAPEVLTTSVSSKYTTKVDVFSCGCILYKLLTGRSIFNGNSFDEVLRANKKCEIDLKLPMDQHYITEDSIVINQSYFNENLLNQLLRKDPKLRTSARKALQHPFFDQISEYSTSLQASLLSTIKQNNLNFQIQCEEIMSQYNLDEEVINSEILDQELHQIQLPKLKKCNQMCELQSPQNAMFQFFQKEPLSIARSNRLVDLASPRGDFFEGILE</sequence>
<evidence type="ECO:0000259" key="4">
    <source>
        <dbReference type="PROSITE" id="PS50011"/>
    </source>
</evidence>
<dbReference type="PANTHER" id="PTHR44167">
    <property type="entry name" value="OVARIAN-SPECIFIC SERINE/THREONINE-PROTEIN KINASE LOK-RELATED"/>
    <property type="match status" value="1"/>
</dbReference>
<feature type="domain" description="Protein kinase" evidence="4">
    <location>
        <begin position="112"/>
        <end position="402"/>
    </location>
</feature>
<dbReference type="Proteomes" id="UP000683925">
    <property type="component" value="Unassembled WGS sequence"/>
</dbReference>
<feature type="binding site" evidence="3">
    <location>
        <position position="141"/>
    </location>
    <ligand>
        <name>ATP</name>
        <dbReference type="ChEBI" id="CHEBI:30616"/>
    </ligand>
</feature>
<dbReference type="GO" id="GO:0044773">
    <property type="term" value="P:mitotic DNA damage checkpoint signaling"/>
    <property type="evidence" value="ECO:0007669"/>
    <property type="project" value="TreeGrafter"/>
</dbReference>
<dbReference type="PROSITE" id="PS50011">
    <property type="entry name" value="PROTEIN_KINASE_DOM"/>
    <property type="match status" value="1"/>
</dbReference>
<dbReference type="GO" id="GO:0005524">
    <property type="term" value="F:ATP binding"/>
    <property type="evidence" value="ECO:0007669"/>
    <property type="project" value="UniProtKB-UniRule"/>
</dbReference>
<accession>A0A8S1TIB6</accession>
<proteinExistence type="predicted"/>
<evidence type="ECO:0000256" key="2">
    <source>
        <dbReference type="ARBA" id="ARBA00022840"/>
    </source>
</evidence>
<dbReference type="FunFam" id="1.10.510.10:FF:000945">
    <property type="entry name" value="Uncharacterized protein"/>
    <property type="match status" value="1"/>
</dbReference>
<dbReference type="OMA" id="CGCILYK"/>
<keyword evidence="2 3" id="KW-0067">ATP-binding</keyword>
<comment type="caution">
    <text evidence="5">The sequence shown here is derived from an EMBL/GenBank/DDBJ whole genome shotgun (WGS) entry which is preliminary data.</text>
</comment>
<dbReference type="GO" id="GO:0005737">
    <property type="term" value="C:cytoplasm"/>
    <property type="evidence" value="ECO:0007669"/>
    <property type="project" value="TreeGrafter"/>
</dbReference>
<gene>
    <name evidence="5" type="ORF">POCTA_138.1.T0260014</name>
</gene>
<dbReference type="OrthoDB" id="5979581at2759"/>
<dbReference type="EMBL" id="CAJJDP010000026">
    <property type="protein sequence ID" value="CAD8151970.1"/>
    <property type="molecule type" value="Genomic_DNA"/>
</dbReference>
<reference evidence="5" key="1">
    <citation type="submission" date="2021-01" db="EMBL/GenBank/DDBJ databases">
        <authorList>
            <consortium name="Genoscope - CEA"/>
            <person name="William W."/>
        </authorList>
    </citation>
    <scope>NUCLEOTIDE SEQUENCE</scope>
</reference>
<dbReference type="InterPro" id="IPR008271">
    <property type="entry name" value="Ser/Thr_kinase_AS"/>
</dbReference>
<organism evidence="5 6">
    <name type="scientific">Paramecium octaurelia</name>
    <dbReference type="NCBI Taxonomy" id="43137"/>
    <lineage>
        <taxon>Eukaryota</taxon>
        <taxon>Sar</taxon>
        <taxon>Alveolata</taxon>
        <taxon>Ciliophora</taxon>
        <taxon>Intramacronucleata</taxon>
        <taxon>Oligohymenophorea</taxon>
        <taxon>Peniculida</taxon>
        <taxon>Parameciidae</taxon>
        <taxon>Paramecium</taxon>
    </lineage>
</organism>
<dbReference type="InterPro" id="IPR000719">
    <property type="entry name" value="Prot_kinase_dom"/>
</dbReference>
<keyword evidence="6" id="KW-1185">Reference proteome</keyword>
<dbReference type="Pfam" id="PF00069">
    <property type="entry name" value="Pkinase"/>
    <property type="match status" value="1"/>
</dbReference>